<proteinExistence type="predicted"/>
<gene>
    <name evidence="1" type="ORF">BDN72DRAFT_749268</name>
</gene>
<name>A0ACD2ZXT7_9AGAR</name>
<feature type="non-terminal residue" evidence="1">
    <location>
        <position position="118"/>
    </location>
</feature>
<dbReference type="Proteomes" id="UP000308600">
    <property type="component" value="Unassembled WGS sequence"/>
</dbReference>
<keyword evidence="2" id="KW-1185">Reference proteome</keyword>
<sequence length="118" mass="13430">FITYLFVCNVCWKVHEPGELADLPESGLCTLAEQGCPGRLFRTKRMAEDKLKRSPVKTMPFVPLENVVAHLLSRRGKFEGVQLWRKAGDEPGERVHDNRTGYDAFDDLTCPMEDIYDG</sequence>
<evidence type="ECO:0000313" key="2">
    <source>
        <dbReference type="Proteomes" id="UP000308600"/>
    </source>
</evidence>
<reference evidence="1 2" key="1">
    <citation type="journal article" date="2019" name="Nat. Ecol. Evol.">
        <title>Megaphylogeny resolves global patterns of mushroom evolution.</title>
        <authorList>
            <person name="Varga T."/>
            <person name="Krizsan K."/>
            <person name="Foldi C."/>
            <person name="Dima B."/>
            <person name="Sanchez-Garcia M."/>
            <person name="Sanchez-Ramirez S."/>
            <person name="Szollosi G.J."/>
            <person name="Szarkandi J.G."/>
            <person name="Papp V."/>
            <person name="Albert L."/>
            <person name="Andreopoulos W."/>
            <person name="Angelini C."/>
            <person name="Antonin V."/>
            <person name="Barry K.W."/>
            <person name="Bougher N.L."/>
            <person name="Buchanan P."/>
            <person name="Buyck B."/>
            <person name="Bense V."/>
            <person name="Catcheside P."/>
            <person name="Chovatia M."/>
            <person name="Cooper J."/>
            <person name="Damon W."/>
            <person name="Desjardin D."/>
            <person name="Finy P."/>
            <person name="Geml J."/>
            <person name="Haridas S."/>
            <person name="Hughes K."/>
            <person name="Justo A."/>
            <person name="Karasinski D."/>
            <person name="Kautmanova I."/>
            <person name="Kiss B."/>
            <person name="Kocsube S."/>
            <person name="Kotiranta H."/>
            <person name="LaButti K.M."/>
            <person name="Lechner B.E."/>
            <person name="Liimatainen K."/>
            <person name="Lipzen A."/>
            <person name="Lukacs Z."/>
            <person name="Mihaltcheva S."/>
            <person name="Morgado L.N."/>
            <person name="Niskanen T."/>
            <person name="Noordeloos M.E."/>
            <person name="Ohm R.A."/>
            <person name="Ortiz-Santana B."/>
            <person name="Ovrebo C."/>
            <person name="Racz N."/>
            <person name="Riley R."/>
            <person name="Savchenko A."/>
            <person name="Shiryaev A."/>
            <person name="Soop K."/>
            <person name="Spirin V."/>
            <person name="Szebenyi C."/>
            <person name="Tomsovsky M."/>
            <person name="Tulloss R.E."/>
            <person name="Uehling J."/>
            <person name="Grigoriev I.V."/>
            <person name="Vagvolgyi C."/>
            <person name="Papp T."/>
            <person name="Martin F.M."/>
            <person name="Miettinen O."/>
            <person name="Hibbett D.S."/>
            <person name="Nagy L.G."/>
        </authorList>
    </citation>
    <scope>NUCLEOTIDE SEQUENCE [LARGE SCALE GENOMIC DNA]</scope>
    <source>
        <strain evidence="1 2">NL-1719</strain>
    </source>
</reference>
<accession>A0ACD2ZXT7</accession>
<organism evidence="1 2">
    <name type="scientific">Pluteus cervinus</name>
    <dbReference type="NCBI Taxonomy" id="181527"/>
    <lineage>
        <taxon>Eukaryota</taxon>
        <taxon>Fungi</taxon>
        <taxon>Dikarya</taxon>
        <taxon>Basidiomycota</taxon>
        <taxon>Agaricomycotina</taxon>
        <taxon>Agaricomycetes</taxon>
        <taxon>Agaricomycetidae</taxon>
        <taxon>Agaricales</taxon>
        <taxon>Pluteineae</taxon>
        <taxon>Pluteaceae</taxon>
        <taxon>Pluteus</taxon>
    </lineage>
</organism>
<dbReference type="EMBL" id="ML209532">
    <property type="protein sequence ID" value="TFK58225.1"/>
    <property type="molecule type" value="Genomic_DNA"/>
</dbReference>
<feature type="non-terminal residue" evidence="1">
    <location>
        <position position="1"/>
    </location>
</feature>
<evidence type="ECO:0000313" key="1">
    <source>
        <dbReference type="EMBL" id="TFK58225.1"/>
    </source>
</evidence>
<protein>
    <submittedName>
        <fullName evidence="1">Uncharacterized protein</fullName>
    </submittedName>
</protein>